<evidence type="ECO:0000313" key="2">
    <source>
        <dbReference type="Proteomes" id="UP000828390"/>
    </source>
</evidence>
<comment type="caution">
    <text evidence="1">The sequence shown here is derived from an EMBL/GenBank/DDBJ whole genome shotgun (WGS) entry which is preliminary data.</text>
</comment>
<accession>A0A9D4CJ99</accession>
<keyword evidence="2" id="KW-1185">Reference proteome</keyword>
<reference evidence="1" key="1">
    <citation type="journal article" date="2019" name="bioRxiv">
        <title>The Genome of the Zebra Mussel, Dreissena polymorpha: A Resource for Invasive Species Research.</title>
        <authorList>
            <person name="McCartney M.A."/>
            <person name="Auch B."/>
            <person name="Kono T."/>
            <person name="Mallez S."/>
            <person name="Zhang Y."/>
            <person name="Obille A."/>
            <person name="Becker A."/>
            <person name="Abrahante J.E."/>
            <person name="Garbe J."/>
            <person name="Badalamenti J.P."/>
            <person name="Herman A."/>
            <person name="Mangelson H."/>
            <person name="Liachko I."/>
            <person name="Sullivan S."/>
            <person name="Sone E.D."/>
            <person name="Koren S."/>
            <person name="Silverstein K.A.T."/>
            <person name="Beckman K.B."/>
            <person name="Gohl D.M."/>
        </authorList>
    </citation>
    <scope>NUCLEOTIDE SEQUENCE</scope>
    <source>
        <strain evidence="1">Duluth1</strain>
        <tissue evidence="1">Whole animal</tissue>
    </source>
</reference>
<reference evidence="1" key="2">
    <citation type="submission" date="2020-11" db="EMBL/GenBank/DDBJ databases">
        <authorList>
            <person name="McCartney M.A."/>
            <person name="Auch B."/>
            <person name="Kono T."/>
            <person name="Mallez S."/>
            <person name="Becker A."/>
            <person name="Gohl D.M."/>
            <person name="Silverstein K.A.T."/>
            <person name="Koren S."/>
            <person name="Bechman K.B."/>
            <person name="Herman A."/>
            <person name="Abrahante J.E."/>
            <person name="Garbe J."/>
        </authorList>
    </citation>
    <scope>NUCLEOTIDE SEQUENCE</scope>
    <source>
        <strain evidence="1">Duluth1</strain>
        <tissue evidence="1">Whole animal</tissue>
    </source>
</reference>
<gene>
    <name evidence="1" type="ORF">DPMN_051164</name>
</gene>
<evidence type="ECO:0000313" key="1">
    <source>
        <dbReference type="EMBL" id="KAH3725330.1"/>
    </source>
</evidence>
<organism evidence="1 2">
    <name type="scientific">Dreissena polymorpha</name>
    <name type="common">Zebra mussel</name>
    <name type="synonym">Mytilus polymorpha</name>
    <dbReference type="NCBI Taxonomy" id="45954"/>
    <lineage>
        <taxon>Eukaryota</taxon>
        <taxon>Metazoa</taxon>
        <taxon>Spiralia</taxon>
        <taxon>Lophotrochozoa</taxon>
        <taxon>Mollusca</taxon>
        <taxon>Bivalvia</taxon>
        <taxon>Autobranchia</taxon>
        <taxon>Heteroconchia</taxon>
        <taxon>Euheterodonta</taxon>
        <taxon>Imparidentia</taxon>
        <taxon>Neoheterodontei</taxon>
        <taxon>Myida</taxon>
        <taxon>Dreissenoidea</taxon>
        <taxon>Dreissenidae</taxon>
        <taxon>Dreissena</taxon>
    </lineage>
</organism>
<dbReference type="Proteomes" id="UP000828390">
    <property type="component" value="Unassembled WGS sequence"/>
</dbReference>
<dbReference type="EMBL" id="JAIWYP010000012">
    <property type="protein sequence ID" value="KAH3725330.1"/>
    <property type="molecule type" value="Genomic_DNA"/>
</dbReference>
<name>A0A9D4CJ99_DREPO</name>
<protein>
    <submittedName>
        <fullName evidence="1">Uncharacterized protein</fullName>
    </submittedName>
</protein>
<proteinExistence type="predicted"/>
<sequence>MGPGCVISILKRKFSQLFGSHHWFNSPERPACKETGKRCSSFTEIVKERSFSIDSKN</sequence>
<dbReference type="AlphaFoldDB" id="A0A9D4CJ99"/>